<dbReference type="CDD" id="cd06423">
    <property type="entry name" value="CESA_like"/>
    <property type="match status" value="1"/>
</dbReference>
<dbReference type="Pfam" id="PF13641">
    <property type="entry name" value="Glyco_tranf_2_3"/>
    <property type="match status" value="1"/>
</dbReference>
<evidence type="ECO:0000313" key="12">
    <source>
        <dbReference type="Proteomes" id="UP001524586"/>
    </source>
</evidence>
<dbReference type="SUPFAM" id="SSF53448">
    <property type="entry name" value="Nucleotide-diphospho-sugar transferases"/>
    <property type="match status" value="1"/>
</dbReference>
<feature type="transmembrane region" description="Helical" evidence="10">
    <location>
        <begin position="327"/>
        <end position="348"/>
    </location>
</feature>
<keyword evidence="7 10" id="KW-1133">Transmembrane helix</keyword>
<evidence type="ECO:0000256" key="9">
    <source>
        <dbReference type="NCBIfam" id="TIGR03937"/>
    </source>
</evidence>
<evidence type="ECO:0000256" key="2">
    <source>
        <dbReference type="ARBA" id="ARBA00006739"/>
    </source>
</evidence>
<keyword evidence="3 10" id="KW-1003">Cell membrane</keyword>
<dbReference type="InterPro" id="IPR029044">
    <property type="entry name" value="Nucleotide-diphossugar_trans"/>
</dbReference>
<proteinExistence type="inferred from homology"/>
<dbReference type="EC" id="2.4.1.-" evidence="10"/>
<dbReference type="InterPro" id="IPR023853">
    <property type="entry name" value="PGA_PgaC/IcaA"/>
</dbReference>
<dbReference type="PANTHER" id="PTHR43630">
    <property type="entry name" value="POLY-BETA-1,6-N-ACETYL-D-GLUCOSAMINE SYNTHASE"/>
    <property type="match status" value="1"/>
</dbReference>
<evidence type="ECO:0000256" key="1">
    <source>
        <dbReference type="ARBA" id="ARBA00004651"/>
    </source>
</evidence>
<keyword evidence="8 10" id="KW-0472">Membrane</keyword>
<comment type="similarity">
    <text evidence="2 10">Belongs to the glycosyltransferase 2 family.</text>
</comment>
<reference evidence="11 12" key="1">
    <citation type="submission" date="2022-07" db="EMBL/GenBank/DDBJ databases">
        <title>Methylomonas rivi sp. nov., Methylomonas rosea sp. nov., Methylomonas aureus sp. nov. and Methylomonas subterranea sp. nov., four novel methanotrophs isolated from a freshwater creek and the deep terrestrial subsurface.</title>
        <authorList>
            <person name="Abin C."/>
            <person name="Sankaranarayanan K."/>
            <person name="Garner C."/>
            <person name="Sindelar R."/>
            <person name="Kotary K."/>
            <person name="Garner R."/>
            <person name="Barclay S."/>
            <person name="Lawson P."/>
            <person name="Krumholz L."/>
        </authorList>
    </citation>
    <scope>NUCLEOTIDE SEQUENCE [LARGE SCALE GENOMIC DNA]</scope>
    <source>
        <strain evidence="11 12">WSC-6</strain>
    </source>
</reference>
<evidence type="ECO:0000256" key="7">
    <source>
        <dbReference type="ARBA" id="ARBA00022989"/>
    </source>
</evidence>
<keyword evidence="4 10" id="KW-0328">Glycosyltransferase</keyword>
<keyword evidence="6 10" id="KW-0812">Transmembrane</keyword>
<dbReference type="RefSeq" id="WP_256613518.1">
    <property type="nucleotide sequence ID" value="NZ_JANIBK010000005.1"/>
</dbReference>
<comment type="caution">
    <text evidence="11">The sequence shown here is derived from an EMBL/GenBank/DDBJ whole genome shotgun (WGS) entry which is preliminary data.</text>
</comment>
<dbReference type="EMBL" id="JANIBK010000005">
    <property type="protein sequence ID" value="MCQ8127202.1"/>
    <property type="molecule type" value="Genomic_DNA"/>
</dbReference>
<dbReference type="Proteomes" id="UP001524586">
    <property type="component" value="Unassembled WGS sequence"/>
</dbReference>
<evidence type="ECO:0000256" key="3">
    <source>
        <dbReference type="ARBA" id="ARBA00022475"/>
    </source>
</evidence>
<dbReference type="PANTHER" id="PTHR43630:SF1">
    <property type="entry name" value="POLY-BETA-1,6-N-ACETYL-D-GLUCOSAMINE SYNTHASE"/>
    <property type="match status" value="1"/>
</dbReference>
<sequence length="449" mass="51922">MDNLLAQHWVQKLIDWWFLSQECLENMPWTMWEEWLSRFIFYYPLLMAYVWMIGGIIYYFRWERNRGNVLSDLPLLKEYPMVSILVPCYNEGENVRETIQYLAQQHYPNYEIIAINDGSRDNTLDILHELADQHPRLRVVNLVSNQGKAVGLRTAALLANSEILIGIDGDALLAPNATAWIVKHFLDDPYVGAVTGNPRIRNRSTLLGKIQVGEFSAIVGMIKRAQRAYGHIFTISGVIAGFRKTALHEVGYWSPDMVTEDIDISWKMQLAGWRIRFEPNALCWVLMPETLRGLWKQRSRWAQGGAEVLLRYFSQLWRWRSRGMWPLYLECCISVSWAFLVVALLLATPLDWILSVQPQEALADLSPHWTSTLLCVTCLIQFGVSLSIDSVYEKQSGGSARHYYWMIWYPIVYWLINVGTTINGCITALLKKKGQRAVWVTLDRGLRQK</sequence>
<dbReference type="Gene3D" id="3.90.550.10">
    <property type="entry name" value="Spore Coat Polysaccharide Biosynthesis Protein SpsA, Chain A"/>
    <property type="match status" value="1"/>
</dbReference>
<protein>
    <recommendedName>
        <fullName evidence="9 10">Poly-beta-1,6-N-acetyl-D-glucosamine synthase</fullName>
        <shortName evidence="10">Poly-beta-1,6-GlcNAc synthase</shortName>
        <ecNumber evidence="10">2.4.1.-</ecNumber>
    </recommendedName>
</protein>
<keyword evidence="5 10" id="KW-0808">Transferase</keyword>
<organism evidence="11 12">
    <name type="scientific">Methylomonas rivi</name>
    <dbReference type="NCBI Taxonomy" id="2952226"/>
    <lineage>
        <taxon>Bacteria</taxon>
        <taxon>Pseudomonadati</taxon>
        <taxon>Pseudomonadota</taxon>
        <taxon>Gammaproteobacteria</taxon>
        <taxon>Methylococcales</taxon>
        <taxon>Methylococcaceae</taxon>
        <taxon>Methylomonas</taxon>
    </lineage>
</organism>
<evidence type="ECO:0000256" key="5">
    <source>
        <dbReference type="ARBA" id="ARBA00022679"/>
    </source>
</evidence>
<name>A0ABT1U061_9GAMM</name>
<evidence type="ECO:0000256" key="6">
    <source>
        <dbReference type="ARBA" id="ARBA00022692"/>
    </source>
</evidence>
<feature type="transmembrane region" description="Helical" evidence="10">
    <location>
        <begin position="404"/>
        <end position="430"/>
    </location>
</feature>
<evidence type="ECO:0000256" key="4">
    <source>
        <dbReference type="ARBA" id="ARBA00022676"/>
    </source>
</evidence>
<evidence type="ECO:0000313" key="11">
    <source>
        <dbReference type="EMBL" id="MCQ8127202.1"/>
    </source>
</evidence>
<accession>A0ABT1U061</accession>
<comment type="caution">
    <text evidence="10">Lacks conserved residue(s) required for the propagation of feature annotation.</text>
</comment>
<comment type="subcellular location">
    <subcellularLocation>
        <location evidence="1 10">Cell membrane</location>
        <topology evidence="1 10">Multi-pass membrane protein</topology>
    </subcellularLocation>
</comment>
<gene>
    <name evidence="11" type="primary">pgaC</name>
    <name evidence="11" type="ORF">NP596_01930</name>
</gene>
<feature type="transmembrane region" description="Helical" evidence="10">
    <location>
        <begin position="40"/>
        <end position="60"/>
    </location>
</feature>
<evidence type="ECO:0000256" key="8">
    <source>
        <dbReference type="ARBA" id="ARBA00023136"/>
    </source>
</evidence>
<evidence type="ECO:0000256" key="10">
    <source>
        <dbReference type="RuleBase" id="RU364028"/>
    </source>
</evidence>
<dbReference type="NCBIfam" id="TIGR03937">
    <property type="entry name" value="PgaC_IcaA"/>
    <property type="match status" value="1"/>
</dbReference>
<keyword evidence="12" id="KW-1185">Reference proteome</keyword>